<proteinExistence type="predicted"/>
<keyword evidence="2" id="KW-1185">Reference proteome</keyword>
<accession>A0AAV5WYQ5</accession>
<protein>
    <recommendedName>
        <fullName evidence="3">Gla domain-containing protein</fullName>
    </recommendedName>
</protein>
<evidence type="ECO:0000313" key="1">
    <source>
        <dbReference type="EMBL" id="GMT34659.1"/>
    </source>
</evidence>
<sequence>EMRCFFEVSEYEADELFCKNKNFFRRQKGIDSQPDTETPINPIDFSSYCRTEIVKTCENPFKCEPSS</sequence>
<name>A0AAV5WYQ5_9BILA</name>
<gene>
    <name evidence="1" type="ORF">PFISCL1PPCAC_25956</name>
</gene>
<dbReference type="AlphaFoldDB" id="A0AAV5WYQ5"/>
<evidence type="ECO:0000313" key="2">
    <source>
        <dbReference type="Proteomes" id="UP001432322"/>
    </source>
</evidence>
<dbReference type="EMBL" id="BTSY01000006">
    <property type="protein sequence ID" value="GMT34659.1"/>
    <property type="molecule type" value="Genomic_DNA"/>
</dbReference>
<feature type="non-terminal residue" evidence="1">
    <location>
        <position position="1"/>
    </location>
</feature>
<dbReference type="Proteomes" id="UP001432322">
    <property type="component" value="Unassembled WGS sequence"/>
</dbReference>
<reference evidence="1" key="1">
    <citation type="submission" date="2023-10" db="EMBL/GenBank/DDBJ databases">
        <title>Genome assembly of Pristionchus species.</title>
        <authorList>
            <person name="Yoshida K."/>
            <person name="Sommer R.J."/>
        </authorList>
    </citation>
    <scope>NUCLEOTIDE SEQUENCE</scope>
    <source>
        <strain evidence="1">RS5133</strain>
    </source>
</reference>
<organism evidence="1 2">
    <name type="scientific">Pristionchus fissidentatus</name>
    <dbReference type="NCBI Taxonomy" id="1538716"/>
    <lineage>
        <taxon>Eukaryota</taxon>
        <taxon>Metazoa</taxon>
        <taxon>Ecdysozoa</taxon>
        <taxon>Nematoda</taxon>
        <taxon>Chromadorea</taxon>
        <taxon>Rhabditida</taxon>
        <taxon>Rhabditina</taxon>
        <taxon>Diplogasteromorpha</taxon>
        <taxon>Diplogasteroidea</taxon>
        <taxon>Neodiplogasteridae</taxon>
        <taxon>Pristionchus</taxon>
    </lineage>
</organism>
<evidence type="ECO:0008006" key="3">
    <source>
        <dbReference type="Google" id="ProtNLM"/>
    </source>
</evidence>
<comment type="caution">
    <text evidence="1">The sequence shown here is derived from an EMBL/GenBank/DDBJ whole genome shotgun (WGS) entry which is preliminary data.</text>
</comment>
<feature type="non-terminal residue" evidence="1">
    <location>
        <position position="67"/>
    </location>
</feature>